<dbReference type="EMBL" id="UZAH01028481">
    <property type="protein sequence ID" value="VDP00453.1"/>
    <property type="molecule type" value="Genomic_DNA"/>
</dbReference>
<feature type="domain" description="Phlebovirus glycoprotein G2 fusion" evidence="2">
    <location>
        <begin position="306"/>
        <end position="619"/>
    </location>
</feature>
<dbReference type="InterPro" id="IPR009878">
    <property type="entry name" value="Phlebovirus_G2_fusion"/>
</dbReference>
<dbReference type="AlphaFoldDB" id="A0A183G0P8"/>
<evidence type="ECO:0000313" key="4">
    <source>
        <dbReference type="Proteomes" id="UP000050761"/>
    </source>
</evidence>
<accession>A0A183G0P8</accession>
<dbReference type="Gene3D" id="2.60.40.3770">
    <property type="match status" value="1"/>
</dbReference>
<proteinExistence type="predicted"/>
<dbReference type="OrthoDB" id="5875705at2759"/>
<keyword evidence="1" id="KW-1133">Transmembrane helix</keyword>
<feature type="transmembrane region" description="Helical" evidence="1">
    <location>
        <begin position="215"/>
        <end position="238"/>
    </location>
</feature>
<evidence type="ECO:0000256" key="1">
    <source>
        <dbReference type="SAM" id="Phobius"/>
    </source>
</evidence>
<name>A0A183G0P8_HELPZ</name>
<reference evidence="3 4" key="1">
    <citation type="submission" date="2018-11" db="EMBL/GenBank/DDBJ databases">
        <authorList>
            <consortium name="Pathogen Informatics"/>
        </authorList>
    </citation>
    <scope>NUCLEOTIDE SEQUENCE [LARGE SCALE GENOMIC DNA]</scope>
</reference>
<organism evidence="4 5">
    <name type="scientific">Heligmosomoides polygyrus</name>
    <name type="common">Parasitic roundworm</name>
    <dbReference type="NCBI Taxonomy" id="6339"/>
    <lineage>
        <taxon>Eukaryota</taxon>
        <taxon>Metazoa</taxon>
        <taxon>Ecdysozoa</taxon>
        <taxon>Nematoda</taxon>
        <taxon>Chromadorea</taxon>
        <taxon>Rhabditida</taxon>
        <taxon>Rhabditina</taxon>
        <taxon>Rhabditomorpha</taxon>
        <taxon>Strongyloidea</taxon>
        <taxon>Heligmosomidae</taxon>
        <taxon>Heligmosomoides</taxon>
    </lineage>
</organism>
<sequence>MARITGTKTSNDDAIREVELVTSTRRRIRRPVNLITPLEITASEPETSTTNEIEHEQAANNQQVATPMRYNLRPRHPVTYAKQTMTSISTWKPKSLSPRWFLFYLMVVMLMSPTHANGHIEKHIKCTKDGVLIHTPKSGRIEVCADNLCATYELRTTPFSVKLPPQITLHDHLMTLKWHTGQQLTVIETICGRQNFCEQLDCSICLAVLLNPECWPARAIFLAALILYGLVAFCYIMLYVPMTIGKPIRIILYLVKLLLLMGFRVLKALASKVLPCRRTKRTSSRRERLLAALAILGILSQKTDACQHINVLEHKATTRSNDGTHEACHITLTELKISTFHREACIRITHNATLIANIKLRWKGLYLHCERYTSYFTRSTVLTSIDSKRCPTMGSCQDLRCAGINSSSLIPELEPGNNFPGRTAGMESCGGPGCDCFFLSSGCLFYRIYAKPRNEKIYELFRCARWTEEIKLEVTTESLRSTTGDRRYALALIPNVPTTVSDIRITMTAISIPPTPALNREYITDGTDTAIWDNKFVPNLQCPTADHAQRMNCSFKDDCTCNSAENSVYCECSKKDIEHQFQHTTSLLPIKTASWEIPKTYDGSVTTKIPHLVSADFSIEFNQTVDKSITVIDNYMCTIHSTSIKGCYHCEKGALAKISTRTFGEIICDKHEFVVPCSPTPEFVDLNFHLDSARQFLNCTVTCGER</sequence>
<reference evidence="5" key="2">
    <citation type="submission" date="2019-09" db="UniProtKB">
        <authorList>
            <consortium name="WormBaseParasite"/>
        </authorList>
    </citation>
    <scope>IDENTIFICATION</scope>
</reference>
<evidence type="ECO:0000313" key="3">
    <source>
        <dbReference type="EMBL" id="VDP00453.1"/>
    </source>
</evidence>
<dbReference type="WBParaSite" id="HPBE_0001468201-mRNA-1">
    <property type="protein sequence ID" value="HPBE_0001468201-mRNA-1"/>
    <property type="gene ID" value="HPBE_0001468201"/>
</dbReference>
<accession>A0A3P8DW23</accession>
<keyword evidence="1" id="KW-0812">Transmembrane</keyword>
<protein>
    <submittedName>
        <fullName evidence="5">Phlebovirus_G2 domain-containing protein</fullName>
    </submittedName>
</protein>
<evidence type="ECO:0000259" key="2">
    <source>
        <dbReference type="Pfam" id="PF07245"/>
    </source>
</evidence>
<keyword evidence="1" id="KW-0472">Membrane</keyword>
<evidence type="ECO:0000313" key="5">
    <source>
        <dbReference type="WBParaSite" id="HPBE_0001468201-mRNA-1"/>
    </source>
</evidence>
<gene>
    <name evidence="3" type="ORF">HPBE_LOCUS14683</name>
</gene>
<keyword evidence="4" id="KW-1185">Reference proteome</keyword>
<dbReference type="Pfam" id="PF07245">
    <property type="entry name" value="Phlebovirus_G2"/>
    <property type="match status" value="1"/>
</dbReference>
<dbReference type="Proteomes" id="UP000050761">
    <property type="component" value="Unassembled WGS sequence"/>
</dbReference>
<feature type="transmembrane region" description="Helical" evidence="1">
    <location>
        <begin position="250"/>
        <end position="270"/>
    </location>
</feature>